<accession>A0A2S9X0L6</accession>
<sequence length="69" mass="7604">GAAMHQLTAPIYRYTLRRGGGVVYIGPEPPATEPGATCTRMEWIRTPGSEWGGYWTEPQIITNPPTTKD</sequence>
<organism evidence="1 2">
    <name type="scientific">Chromobacterium amazonense</name>
    <dbReference type="NCBI Taxonomy" id="1382803"/>
    <lineage>
        <taxon>Bacteria</taxon>
        <taxon>Pseudomonadati</taxon>
        <taxon>Pseudomonadota</taxon>
        <taxon>Betaproteobacteria</taxon>
        <taxon>Neisseriales</taxon>
        <taxon>Chromobacteriaceae</taxon>
        <taxon>Chromobacterium</taxon>
    </lineage>
</organism>
<protein>
    <submittedName>
        <fullName evidence="1">Uncharacterized protein</fullName>
    </submittedName>
</protein>
<gene>
    <name evidence="1" type="ORF">BUE93_17860</name>
</gene>
<dbReference type="EMBL" id="MTBD01000032">
    <property type="protein sequence ID" value="PRP69255.1"/>
    <property type="molecule type" value="Genomic_DNA"/>
</dbReference>
<dbReference type="Proteomes" id="UP000239469">
    <property type="component" value="Unassembled WGS sequence"/>
</dbReference>
<dbReference type="AlphaFoldDB" id="A0A2S9X0L6"/>
<feature type="non-terminal residue" evidence="1">
    <location>
        <position position="1"/>
    </location>
</feature>
<evidence type="ECO:0000313" key="2">
    <source>
        <dbReference type="Proteomes" id="UP000239469"/>
    </source>
</evidence>
<reference evidence="1 2" key="1">
    <citation type="submission" date="2017-01" db="EMBL/GenBank/DDBJ databases">
        <title>New insights into the genetic diversity of Chromobacterium isolated from tropical freshwater lake.</title>
        <authorList>
            <person name="Santos A.B."/>
            <person name="Nascimento A.M."/>
            <person name="Da Silva P.C."/>
        </authorList>
    </citation>
    <scope>NUCLEOTIDE SEQUENCE [LARGE SCALE GENOMIC DNA]</scope>
    <source>
        <strain evidence="1 2">56AF</strain>
    </source>
</reference>
<comment type="caution">
    <text evidence="1">The sequence shown here is derived from an EMBL/GenBank/DDBJ whole genome shotgun (WGS) entry which is preliminary data.</text>
</comment>
<evidence type="ECO:0000313" key="1">
    <source>
        <dbReference type="EMBL" id="PRP69255.1"/>
    </source>
</evidence>
<proteinExistence type="predicted"/>
<dbReference type="RefSeq" id="WP_223253566.1">
    <property type="nucleotide sequence ID" value="NZ_MTBD01000032.1"/>
</dbReference>
<name>A0A2S9X0L6_9NEIS</name>